<gene>
    <name evidence="2" type="ordered locus">Cwoe_5595</name>
</gene>
<sequence>MTCGIIRRVPEPSQPMYESFAAEFEAHARDGAYNAHYDRPALLELLGDVAGLDVLDAGCGPGLYAEELLARGAAVTAFDASPEMVKLARRRVGSRAEVRTWDLERPLAWLPDAAYDVALMALVLHHVEDRPLALAELHRVLRPGGRLVVSTSHPTTDWLLKGGGYFDRVPIEETWQTSWAVRYWRQPLEAWCEEFADAGFLIERLVEPRPAPTMAARHPEVHQALERAPGFIAFRLVKA</sequence>
<dbReference type="EMBL" id="CP001854">
    <property type="protein sequence ID" value="ADB53999.1"/>
    <property type="molecule type" value="Genomic_DNA"/>
</dbReference>
<protein>
    <submittedName>
        <fullName evidence="2">Methyltransferase type 11</fullName>
    </submittedName>
</protein>
<dbReference type="Gene3D" id="3.40.50.150">
    <property type="entry name" value="Vaccinia Virus protein VP39"/>
    <property type="match status" value="1"/>
</dbReference>
<dbReference type="PANTHER" id="PTHR42912">
    <property type="entry name" value="METHYLTRANSFERASE"/>
    <property type="match status" value="1"/>
</dbReference>
<keyword evidence="2" id="KW-0808">Transferase</keyword>
<keyword evidence="3" id="KW-1185">Reference proteome</keyword>
<reference evidence="3" key="2">
    <citation type="submission" date="2010-01" db="EMBL/GenBank/DDBJ databases">
        <title>The complete genome of Conexibacter woesei DSM 14684.</title>
        <authorList>
            <consortium name="US DOE Joint Genome Institute (JGI-PGF)"/>
            <person name="Lucas S."/>
            <person name="Copeland A."/>
            <person name="Lapidus A."/>
            <person name="Glavina del Rio T."/>
            <person name="Dalin E."/>
            <person name="Tice H."/>
            <person name="Bruce D."/>
            <person name="Goodwin L."/>
            <person name="Pitluck S."/>
            <person name="Kyrpides N."/>
            <person name="Mavromatis K."/>
            <person name="Ivanova N."/>
            <person name="Mikhailova N."/>
            <person name="Chertkov O."/>
            <person name="Brettin T."/>
            <person name="Detter J.C."/>
            <person name="Han C."/>
            <person name="Larimer F."/>
            <person name="Land M."/>
            <person name="Hauser L."/>
            <person name="Markowitz V."/>
            <person name="Cheng J.-F."/>
            <person name="Hugenholtz P."/>
            <person name="Woyke T."/>
            <person name="Wu D."/>
            <person name="Pukall R."/>
            <person name="Steenblock K."/>
            <person name="Schneider S."/>
            <person name="Klenk H.-P."/>
            <person name="Eisen J.A."/>
        </authorList>
    </citation>
    <scope>NUCLEOTIDE SEQUENCE [LARGE SCALE GENOMIC DNA]</scope>
    <source>
        <strain evidence="3">DSM 14684 / CIP 108061 / JCM 11494 / NBRC 100937 / ID131577</strain>
    </source>
</reference>
<dbReference type="AlphaFoldDB" id="D3F0R5"/>
<dbReference type="InterPro" id="IPR029063">
    <property type="entry name" value="SAM-dependent_MTases_sf"/>
</dbReference>
<dbReference type="SUPFAM" id="SSF53335">
    <property type="entry name" value="S-adenosyl-L-methionine-dependent methyltransferases"/>
    <property type="match status" value="1"/>
</dbReference>
<evidence type="ECO:0000313" key="2">
    <source>
        <dbReference type="EMBL" id="ADB53999.1"/>
    </source>
</evidence>
<dbReference type="InterPro" id="IPR050508">
    <property type="entry name" value="Methyltransf_Superfamily"/>
</dbReference>
<dbReference type="Pfam" id="PF08241">
    <property type="entry name" value="Methyltransf_11"/>
    <property type="match status" value="1"/>
</dbReference>
<evidence type="ECO:0000313" key="3">
    <source>
        <dbReference type="Proteomes" id="UP000008229"/>
    </source>
</evidence>
<name>D3F0R5_CONWI</name>
<dbReference type="HOGENOM" id="CLU_049749_5_0_11"/>
<keyword evidence="2" id="KW-0489">Methyltransferase</keyword>
<dbReference type="eggNOG" id="COG2226">
    <property type="taxonomic scope" value="Bacteria"/>
</dbReference>
<reference evidence="2 3" key="1">
    <citation type="journal article" date="2010" name="Stand. Genomic Sci.">
        <title>Complete genome sequence of Conexibacter woesei type strain (ID131577).</title>
        <authorList>
            <person name="Pukall R."/>
            <person name="Lapidus A."/>
            <person name="Glavina Del Rio T."/>
            <person name="Copeland A."/>
            <person name="Tice H."/>
            <person name="Cheng J.-F."/>
            <person name="Lucas S."/>
            <person name="Chen F."/>
            <person name="Nolan M."/>
            <person name="Bruce D."/>
            <person name="Goodwin L."/>
            <person name="Pitluck S."/>
            <person name="Mavromatis K."/>
            <person name="Ivanova N."/>
            <person name="Ovchinnikova G."/>
            <person name="Pati A."/>
            <person name="Chen A."/>
            <person name="Palaniappan K."/>
            <person name="Land M."/>
            <person name="Hauser L."/>
            <person name="Chang Y.-J."/>
            <person name="Jeffries C.D."/>
            <person name="Chain P."/>
            <person name="Meincke L."/>
            <person name="Sims D."/>
            <person name="Brettin T."/>
            <person name="Detter J.C."/>
            <person name="Rohde M."/>
            <person name="Goeker M."/>
            <person name="Bristow J."/>
            <person name="Eisen J.A."/>
            <person name="Markowitz V."/>
            <person name="Kyrpides N.C."/>
            <person name="Klenk H.-P."/>
            <person name="Hugenholtz P."/>
        </authorList>
    </citation>
    <scope>NUCLEOTIDE SEQUENCE [LARGE SCALE GENOMIC DNA]</scope>
    <source>
        <strain evidence="3">DSM 14684 / CIP 108061 / JCM 11494 / NBRC 100937 / ID131577</strain>
    </source>
</reference>
<dbReference type="Proteomes" id="UP000008229">
    <property type="component" value="Chromosome"/>
</dbReference>
<dbReference type="InterPro" id="IPR013216">
    <property type="entry name" value="Methyltransf_11"/>
</dbReference>
<dbReference type="GO" id="GO:0032259">
    <property type="term" value="P:methylation"/>
    <property type="evidence" value="ECO:0007669"/>
    <property type="project" value="UniProtKB-KW"/>
</dbReference>
<dbReference type="KEGG" id="cwo:Cwoe_5595"/>
<dbReference type="PANTHER" id="PTHR42912:SF93">
    <property type="entry name" value="N6-ADENOSINE-METHYLTRANSFERASE TMT1A"/>
    <property type="match status" value="1"/>
</dbReference>
<evidence type="ECO:0000259" key="1">
    <source>
        <dbReference type="Pfam" id="PF08241"/>
    </source>
</evidence>
<feature type="domain" description="Methyltransferase type 11" evidence="1">
    <location>
        <begin position="55"/>
        <end position="149"/>
    </location>
</feature>
<accession>D3F0R5</accession>
<proteinExistence type="predicted"/>
<dbReference type="GO" id="GO:0008757">
    <property type="term" value="F:S-adenosylmethionine-dependent methyltransferase activity"/>
    <property type="evidence" value="ECO:0007669"/>
    <property type="project" value="InterPro"/>
</dbReference>
<organism evidence="2 3">
    <name type="scientific">Conexibacter woesei (strain DSM 14684 / CCUG 47730 / CIP 108061 / JCM 11494 / NBRC 100937 / ID131577)</name>
    <dbReference type="NCBI Taxonomy" id="469383"/>
    <lineage>
        <taxon>Bacteria</taxon>
        <taxon>Bacillati</taxon>
        <taxon>Actinomycetota</taxon>
        <taxon>Thermoleophilia</taxon>
        <taxon>Solirubrobacterales</taxon>
        <taxon>Conexibacteraceae</taxon>
        <taxon>Conexibacter</taxon>
    </lineage>
</organism>
<dbReference type="CDD" id="cd02440">
    <property type="entry name" value="AdoMet_MTases"/>
    <property type="match status" value="1"/>
</dbReference>